<keyword evidence="2" id="KW-1185">Reference proteome</keyword>
<dbReference type="Gene3D" id="3.40.50.150">
    <property type="entry name" value="Vaccinia Virus protein VP39"/>
    <property type="match status" value="1"/>
</dbReference>
<accession>A0ABT5JMI2</accession>
<dbReference type="Proteomes" id="UP001216558">
    <property type="component" value="Unassembled WGS sequence"/>
</dbReference>
<name>A0ABT5JMI2_9SPHN</name>
<sequence length="256" mass="28971">MDALSSYDADFYEEQADLSIYSASVIVPIIYEIVKPERVVDFGCGVGGWLAQFKSCGAVDILGLEGGQVPKSKLRIDQSCFRAADFRQPINVGHFDLACSLEVAEHLPPGASEQFVASLCRAAPVVLFSAAVPYQGGVDHVNERWLSDWCAIFANHNYVPVDVVRPRIWGITEIPYWYRQNLLLFMHRDSLQNFGLREDFFITDIIHPEIWRRRMEMLEKKIAPPSSIKEALSYVRFAFTVIGRRLKDRITGVRGA</sequence>
<gene>
    <name evidence="1" type="ORF">OIK40_02960</name>
</gene>
<dbReference type="EMBL" id="JAQQXQ010000002">
    <property type="protein sequence ID" value="MDC8753600.1"/>
    <property type="molecule type" value="Genomic_DNA"/>
</dbReference>
<dbReference type="GO" id="GO:0032259">
    <property type="term" value="P:methylation"/>
    <property type="evidence" value="ECO:0007669"/>
    <property type="project" value="UniProtKB-KW"/>
</dbReference>
<protein>
    <submittedName>
        <fullName evidence="1">Methyltransferase domain-containing protein</fullName>
    </submittedName>
</protein>
<dbReference type="GO" id="GO:0008168">
    <property type="term" value="F:methyltransferase activity"/>
    <property type="evidence" value="ECO:0007669"/>
    <property type="project" value="UniProtKB-KW"/>
</dbReference>
<dbReference type="InterPro" id="IPR029063">
    <property type="entry name" value="SAM-dependent_MTases_sf"/>
</dbReference>
<evidence type="ECO:0000313" key="1">
    <source>
        <dbReference type="EMBL" id="MDC8753600.1"/>
    </source>
</evidence>
<evidence type="ECO:0000313" key="2">
    <source>
        <dbReference type="Proteomes" id="UP001216558"/>
    </source>
</evidence>
<keyword evidence="1" id="KW-0489">Methyltransferase</keyword>
<organism evidence="1 2">
    <name type="scientific">Erythrobacter fulvus</name>
    <dbReference type="NCBI Taxonomy" id="2987523"/>
    <lineage>
        <taxon>Bacteria</taxon>
        <taxon>Pseudomonadati</taxon>
        <taxon>Pseudomonadota</taxon>
        <taxon>Alphaproteobacteria</taxon>
        <taxon>Sphingomonadales</taxon>
        <taxon>Erythrobacteraceae</taxon>
        <taxon>Erythrobacter/Porphyrobacter group</taxon>
        <taxon>Erythrobacter</taxon>
    </lineage>
</organism>
<dbReference type="Pfam" id="PF13489">
    <property type="entry name" value="Methyltransf_23"/>
    <property type="match status" value="1"/>
</dbReference>
<proteinExistence type="predicted"/>
<dbReference type="RefSeq" id="WP_273676086.1">
    <property type="nucleotide sequence ID" value="NZ_JAQQXQ010000002.1"/>
</dbReference>
<reference evidence="1 2" key="1">
    <citation type="submission" date="2022-10" db="EMBL/GenBank/DDBJ databases">
        <title>Erythrobacter sp. sf7 Genome sequencing.</title>
        <authorList>
            <person name="Park S."/>
        </authorList>
    </citation>
    <scope>NUCLEOTIDE SEQUENCE [LARGE SCALE GENOMIC DNA]</scope>
    <source>
        <strain evidence="2">sf7</strain>
    </source>
</reference>
<comment type="caution">
    <text evidence="1">The sequence shown here is derived from an EMBL/GenBank/DDBJ whole genome shotgun (WGS) entry which is preliminary data.</text>
</comment>
<dbReference type="SUPFAM" id="SSF53335">
    <property type="entry name" value="S-adenosyl-L-methionine-dependent methyltransferases"/>
    <property type="match status" value="1"/>
</dbReference>
<keyword evidence="1" id="KW-0808">Transferase</keyword>